<keyword evidence="1" id="KW-0812">Transmembrane</keyword>
<evidence type="ECO:0008006" key="4">
    <source>
        <dbReference type="Google" id="ProtNLM"/>
    </source>
</evidence>
<accession>A0ABN3EXQ9</accession>
<protein>
    <recommendedName>
        <fullName evidence="4">Peptidase</fullName>
    </recommendedName>
</protein>
<evidence type="ECO:0000313" key="3">
    <source>
        <dbReference type="Proteomes" id="UP001500305"/>
    </source>
</evidence>
<dbReference type="RefSeq" id="WP_344640750.1">
    <property type="nucleotide sequence ID" value="NZ_BAAATR010000052.1"/>
</dbReference>
<name>A0ABN3EXQ9_9ACTN</name>
<keyword evidence="1" id="KW-0472">Membrane</keyword>
<evidence type="ECO:0000256" key="1">
    <source>
        <dbReference type="SAM" id="Phobius"/>
    </source>
</evidence>
<gene>
    <name evidence="2" type="ORF">GCM10010430_71560</name>
</gene>
<keyword evidence="3" id="KW-1185">Reference proteome</keyword>
<dbReference type="Proteomes" id="UP001500305">
    <property type="component" value="Unassembled WGS sequence"/>
</dbReference>
<proteinExistence type="predicted"/>
<reference evidence="2 3" key="1">
    <citation type="journal article" date="2019" name="Int. J. Syst. Evol. Microbiol.">
        <title>The Global Catalogue of Microorganisms (GCM) 10K type strain sequencing project: providing services to taxonomists for standard genome sequencing and annotation.</title>
        <authorList>
            <consortium name="The Broad Institute Genomics Platform"/>
            <consortium name="The Broad Institute Genome Sequencing Center for Infectious Disease"/>
            <person name="Wu L."/>
            <person name="Ma J."/>
        </authorList>
    </citation>
    <scope>NUCLEOTIDE SEQUENCE [LARGE SCALE GENOMIC DNA]</scope>
    <source>
        <strain evidence="2 3">JCM 7356</strain>
    </source>
</reference>
<dbReference type="EMBL" id="BAAATR010000052">
    <property type="protein sequence ID" value="GAA2275352.1"/>
    <property type="molecule type" value="Genomic_DNA"/>
</dbReference>
<feature type="transmembrane region" description="Helical" evidence="1">
    <location>
        <begin position="294"/>
        <end position="316"/>
    </location>
</feature>
<sequence length="336" mass="35112">MLCCAGLGPAAQAGAAAEEPDRDVIGIQLLEAPVDRRSDPRALRYIVDHLPPGTTIQRQARIVNKSPKPQHIEVYPGAATVTDEQFRFGAAHASNELTSWVSLDRRQLDLQPHSDARVEVSVQVPSTAAAGERYAVIWASASSSPNPSANITQINRVGIRMYLDIGPGGEPSSDFAIGELTPARAPHGQPSLSIHVRNTGGRALDMTGSVSLSEGPAGMRAGPFEVGHGTTLAPGEPGTVTVAFPNDLPNGPWKIDVNLASGLVSHTGTGHITFPDAGTAGHSSSLLSHLPAEWILVGGPAAAGLAVLGGLAVPILRSWRRRRESHESSDLELGGI</sequence>
<keyword evidence="1" id="KW-1133">Transmembrane helix</keyword>
<evidence type="ECO:0000313" key="2">
    <source>
        <dbReference type="EMBL" id="GAA2275352.1"/>
    </source>
</evidence>
<organism evidence="2 3">
    <name type="scientific">Kitasatospora cystarginea</name>
    <dbReference type="NCBI Taxonomy" id="58350"/>
    <lineage>
        <taxon>Bacteria</taxon>
        <taxon>Bacillati</taxon>
        <taxon>Actinomycetota</taxon>
        <taxon>Actinomycetes</taxon>
        <taxon>Kitasatosporales</taxon>
        <taxon>Streptomycetaceae</taxon>
        <taxon>Kitasatospora</taxon>
    </lineage>
</organism>
<comment type="caution">
    <text evidence="2">The sequence shown here is derived from an EMBL/GenBank/DDBJ whole genome shotgun (WGS) entry which is preliminary data.</text>
</comment>